<evidence type="ECO:0008006" key="3">
    <source>
        <dbReference type="Google" id="ProtNLM"/>
    </source>
</evidence>
<evidence type="ECO:0000313" key="2">
    <source>
        <dbReference type="Proteomes" id="UP000221020"/>
    </source>
</evidence>
<dbReference type="AlphaFoldDB" id="A0AA91VAP7"/>
<sequence>MGKSKMNKKAIRIKILDLQDKYCSNCRQRDNAKHCLTRCEIGMQINRLGSNIGGKYVADAPKRRTKADWDKLCIIALAMREQQGLTYAEIARRLGINKGYDLIKQLKKRNLK</sequence>
<dbReference type="EMBL" id="NVOR01000057">
    <property type="protein sequence ID" value="PED81658.1"/>
    <property type="molecule type" value="Genomic_DNA"/>
</dbReference>
<dbReference type="Proteomes" id="UP000221020">
    <property type="component" value="Unassembled WGS sequence"/>
</dbReference>
<comment type="caution">
    <text evidence="1">The sequence shown here is derived from an EMBL/GenBank/DDBJ whole genome shotgun (WGS) entry which is preliminary data.</text>
</comment>
<organism evidence="1 2">
    <name type="scientific">Bacillus pseudomycoides</name>
    <dbReference type="NCBI Taxonomy" id="64104"/>
    <lineage>
        <taxon>Bacteria</taxon>
        <taxon>Bacillati</taxon>
        <taxon>Bacillota</taxon>
        <taxon>Bacilli</taxon>
        <taxon>Bacillales</taxon>
        <taxon>Bacillaceae</taxon>
        <taxon>Bacillus</taxon>
        <taxon>Bacillus cereus group</taxon>
    </lineage>
</organism>
<proteinExistence type="predicted"/>
<dbReference type="InterPro" id="IPR019718">
    <property type="entry name" value="DUF2602"/>
</dbReference>
<evidence type="ECO:0000313" key="1">
    <source>
        <dbReference type="EMBL" id="PED81658.1"/>
    </source>
</evidence>
<protein>
    <recommendedName>
        <fullName evidence="3">Zinc-finger domain-containing protein</fullName>
    </recommendedName>
</protein>
<accession>A0AA91VAP7</accession>
<reference evidence="1 2" key="1">
    <citation type="submission" date="2017-09" db="EMBL/GenBank/DDBJ databases">
        <title>Large-scale bioinformatics analysis of Bacillus genomes uncovers conserved roles of natural products in bacterial physiology.</title>
        <authorList>
            <consortium name="Agbiome Team Llc"/>
            <person name="Bleich R.M."/>
            <person name="Grubbs K.J."/>
            <person name="Santa Maria K.C."/>
            <person name="Allen S.E."/>
            <person name="Farag S."/>
            <person name="Shank E.A."/>
            <person name="Bowers A."/>
        </authorList>
    </citation>
    <scope>NUCLEOTIDE SEQUENCE [LARGE SCALE GENOMIC DNA]</scope>
    <source>
        <strain evidence="1 2">AFS092012</strain>
    </source>
</reference>
<dbReference type="Pfam" id="PF10782">
    <property type="entry name" value="zf-C2HCIx2C"/>
    <property type="match status" value="1"/>
</dbReference>
<name>A0AA91VAP7_9BACI</name>
<gene>
    <name evidence="1" type="ORF">CON65_15830</name>
</gene>